<dbReference type="EMBL" id="CABVHY010000002">
    <property type="protein sequence ID" value="VVN69630.1"/>
    <property type="molecule type" value="Genomic_DNA"/>
</dbReference>
<evidence type="ECO:0000313" key="1">
    <source>
        <dbReference type="EMBL" id="VVN69630.1"/>
    </source>
</evidence>
<evidence type="ECO:0000313" key="2">
    <source>
        <dbReference type="Proteomes" id="UP000379480"/>
    </source>
</evidence>
<dbReference type="Proteomes" id="UP000379480">
    <property type="component" value="Unassembled WGS sequence"/>
</dbReference>
<reference evidence="1 2" key="1">
    <citation type="submission" date="2019-09" db="EMBL/GenBank/DDBJ databases">
        <authorList>
            <person name="Chandra G."/>
            <person name="Truman W A."/>
        </authorList>
    </citation>
    <scope>NUCLEOTIDE SEQUENCE [LARGE SCALE GENOMIC DNA]</scope>
    <source>
        <strain evidence="1">PS723</strain>
    </source>
</reference>
<organism evidence="1 2">
    <name type="scientific">Pseudomonas fluorescens</name>
    <dbReference type="NCBI Taxonomy" id="294"/>
    <lineage>
        <taxon>Bacteria</taxon>
        <taxon>Pseudomonadati</taxon>
        <taxon>Pseudomonadota</taxon>
        <taxon>Gammaproteobacteria</taxon>
        <taxon>Pseudomonadales</taxon>
        <taxon>Pseudomonadaceae</taxon>
        <taxon>Pseudomonas</taxon>
    </lineage>
</organism>
<sequence length="339" mass="38297">MTVHTLATPLQYPAPDLNKIKNSRAEISYKIRTLSTLYLPVLVEELKALQNEINTTDKSALDALTLAPIALNHEEIKPLYSAIQKLEKNNTITEQEQKEAMLSYAKDIKLIIDDGRSKMKEHTDTLENSLTNLRKVELSDNQYRIEELKKSIESDSPKLAAERKAIELLETQETALNTAIGTLESSNVFDLLKDVLLSVEKLTETDMATPKIALVKVGISAAGKILGVASDALKYEQLITARKTVQDRLDMRRTNIESYNNDIKTTQERVDQLTEFQTVQPARAVYIQEFDTLAEAMNRFLTITAHEATDDLSLVVKNFVEQSNVFIPFIKSLRQQWSV</sequence>
<protein>
    <recommendedName>
        <fullName evidence="3">Binary cytotoxin component</fullName>
    </recommendedName>
</protein>
<dbReference type="InterPro" id="IPR047760">
    <property type="entry name" value="XaxB-like"/>
</dbReference>
<dbReference type="AlphaFoldDB" id="A0A5E6ZSZ2"/>
<dbReference type="NCBIfam" id="NF033927">
    <property type="entry name" value="alph_xenorhab_B"/>
    <property type="match status" value="1"/>
</dbReference>
<dbReference type="OrthoDB" id="6859864at2"/>
<accession>A0A5E6ZSZ2</accession>
<name>A0A5E6ZSZ2_PSEFL</name>
<dbReference type="RefSeq" id="WP_150801942.1">
    <property type="nucleotide sequence ID" value="NZ_CABVHY010000002.1"/>
</dbReference>
<proteinExistence type="predicted"/>
<evidence type="ECO:0008006" key="3">
    <source>
        <dbReference type="Google" id="ProtNLM"/>
    </source>
</evidence>
<gene>
    <name evidence="1" type="ORF">PS723_00313</name>
</gene>